<keyword evidence="1" id="KW-0732">Signal</keyword>
<evidence type="ECO:0000313" key="2">
    <source>
        <dbReference type="EMBL" id="GHD45612.1"/>
    </source>
</evidence>
<dbReference type="AlphaFoldDB" id="A0A918XPV5"/>
<feature type="signal peptide" evidence="1">
    <location>
        <begin position="1"/>
        <end position="21"/>
    </location>
</feature>
<accession>A0A918XPV5</accession>
<evidence type="ECO:0008006" key="4">
    <source>
        <dbReference type="Google" id="ProtNLM"/>
    </source>
</evidence>
<sequence>MRGVMTALVATAALATLAGCAKSPSSIAPASVSSNEYDHLTCKELQREQREVDLKLADATSRQNSAQTADAVGVFLVLIPVSALTGDAEGDVARYKGEKIAIERSITRRDC</sequence>
<feature type="chain" id="PRO_5037024759" description="Lipoprotein" evidence="1">
    <location>
        <begin position="22"/>
        <end position="111"/>
    </location>
</feature>
<evidence type="ECO:0000313" key="3">
    <source>
        <dbReference type="Proteomes" id="UP000630353"/>
    </source>
</evidence>
<protein>
    <recommendedName>
        <fullName evidence="4">Lipoprotein</fullName>
    </recommendedName>
</protein>
<reference evidence="2" key="1">
    <citation type="journal article" date="2014" name="Int. J. Syst. Evol. Microbiol.">
        <title>Complete genome sequence of Corynebacterium casei LMG S-19264T (=DSM 44701T), isolated from a smear-ripened cheese.</title>
        <authorList>
            <consortium name="US DOE Joint Genome Institute (JGI-PGF)"/>
            <person name="Walter F."/>
            <person name="Albersmeier A."/>
            <person name="Kalinowski J."/>
            <person name="Ruckert C."/>
        </authorList>
    </citation>
    <scope>NUCLEOTIDE SEQUENCE</scope>
    <source>
        <strain evidence="2">KCTC 42651</strain>
    </source>
</reference>
<organism evidence="2 3">
    <name type="scientific">Thalassobaculum fulvum</name>
    <dbReference type="NCBI Taxonomy" id="1633335"/>
    <lineage>
        <taxon>Bacteria</taxon>
        <taxon>Pseudomonadati</taxon>
        <taxon>Pseudomonadota</taxon>
        <taxon>Alphaproteobacteria</taxon>
        <taxon>Rhodospirillales</taxon>
        <taxon>Thalassobaculaceae</taxon>
        <taxon>Thalassobaculum</taxon>
    </lineage>
</organism>
<dbReference type="EMBL" id="BMZS01000003">
    <property type="protein sequence ID" value="GHD45612.1"/>
    <property type="molecule type" value="Genomic_DNA"/>
</dbReference>
<name>A0A918XPV5_9PROT</name>
<reference evidence="2" key="2">
    <citation type="submission" date="2020-09" db="EMBL/GenBank/DDBJ databases">
        <authorList>
            <person name="Sun Q."/>
            <person name="Kim S."/>
        </authorList>
    </citation>
    <scope>NUCLEOTIDE SEQUENCE</scope>
    <source>
        <strain evidence="2">KCTC 42651</strain>
    </source>
</reference>
<dbReference type="Proteomes" id="UP000630353">
    <property type="component" value="Unassembled WGS sequence"/>
</dbReference>
<proteinExistence type="predicted"/>
<dbReference type="PROSITE" id="PS51257">
    <property type="entry name" value="PROKAR_LIPOPROTEIN"/>
    <property type="match status" value="1"/>
</dbReference>
<gene>
    <name evidence="2" type="ORF">GCM10017083_13770</name>
</gene>
<evidence type="ECO:0000256" key="1">
    <source>
        <dbReference type="SAM" id="SignalP"/>
    </source>
</evidence>
<keyword evidence="3" id="KW-1185">Reference proteome</keyword>
<comment type="caution">
    <text evidence="2">The sequence shown here is derived from an EMBL/GenBank/DDBJ whole genome shotgun (WGS) entry which is preliminary data.</text>
</comment>